<proteinExistence type="predicted"/>
<organism evidence="1 2">
    <name type="scientific">Lacticaseibacillus paracasei subsp. paracasei Lpp7</name>
    <dbReference type="NCBI Taxonomy" id="1256200"/>
    <lineage>
        <taxon>Bacteria</taxon>
        <taxon>Bacillati</taxon>
        <taxon>Bacillota</taxon>
        <taxon>Bacilli</taxon>
        <taxon>Lactobacillales</taxon>
        <taxon>Lactobacillaceae</taxon>
        <taxon>Lacticaseibacillus</taxon>
    </lineage>
</organism>
<evidence type="ECO:0000313" key="2">
    <source>
        <dbReference type="Proteomes" id="UP000014303"/>
    </source>
</evidence>
<reference evidence="1 2" key="1">
    <citation type="journal article" date="2013" name="PLoS ONE">
        <title>Lactobacillus paracasei comparative genomics: towards species pan-genome definition and exploitation of diversity.</title>
        <authorList>
            <person name="Smokvina T."/>
            <person name="Wels M."/>
            <person name="Polka J."/>
            <person name="Chervaux C."/>
            <person name="Brisse S."/>
            <person name="Boekhorst J."/>
            <person name="van Hylckama Vlieg J.E."/>
            <person name="Siezen R.J."/>
        </authorList>
    </citation>
    <scope>NUCLEOTIDE SEQUENCE [LARGE SCALE GENOMIC DNA]</scope>
    <source>
        <strain evidence="1 2">Lpp7</strain>
    </source>
</reference>
<comment type="caution">
    <text evidence="1">The sequence shown here is derived from an EMBL/GenBank/DDBJ whole genome shotgun (WGS) entry which is preliminary data.</text>
</comment>
<feature type="non-terminal residue" evidence="1">
    <location>
        <position position="1"/>
    </location>
</feature>
<name>A0A8E0M979_LACPA</name>
<evidence type="ECO:0000313" key="1">
    <source>
        <dbReference type="EMBL" id="EPC51030.1"/>
    </source>
</evidence>
<dbReference type="AlphaFoldDB" id="A0A8E0M979"/>
<gene>
    <name evidence="1" type="ORF">Lpp7_10168</name>
</gene>
<dbReference type="Proteomes" id="UP000014303">
    <property type="component" value="Unassembled WGS sequence"/>
</dbReference>
<protein>
    <submittedName>
        <fullName evidence="1">Transcriptional regulator, TetR family protein</fullName>
    </submittedName>
</protein>
<dbReference type="EMBL" id="ANJV01000164">
    <property type="protein sequence ID" value="EPC51030.1"/>
    <property type="molecule type" value="Genomic_DNA"/>
</dbReference>
<accession>A0A8E0M979</accession>
<sequence>GKEVTVAELKQRTNQILDWLQYGVASEGERH</sequence>